<dbReference type="OrthoDB" id="826782at2"/>
<comment type="caution">
    <text evidence="2">The sequence shown here is derived from an EMBL/GenBank/DDBJ whole genome shotgun (WGS) entry which is preliminary data.</text>
</comment>
<keyword evidence="1" id="KW-0732">Signal</keyword>
<feature type="chain" id="PRO_5016450078" evidence="1">
    <location>
        <begin position="23"/>
        <end position="96"/>
    </location>
</feature>
<dbReference type="AlphaFoldDB" id="A0A326RJ13"/>
<protein>
    <submittedName>
        <fullName evidence="2">Uncharacterized protein</fullName>
    </submittedName>
</protein>
<feature type="signal peptide" evidence="1">
    <location>
        <begin position="1"/>
        <end position="22"/>
    </location>
</feature>
<evidence type="ECO:0000313" key="3">
    <source>
        <dbReference type="Proteomes" id="UP000248917"/>
    </source>
</evidence>
<dbReference type="RefSeq" id="WP_111395122.1">
    <property type="nucleotide sequence ID" value="NZ_QKTX01000029.1"/>
</dbReference>
<organism evidence="2 3">
    <name type="scientific">Algoriphagus aquaeductus</name>
    <dbReference type="NCBI Taxonomy" id="475299"/>
    <lineage>
        <taxon>Bacteria</taxon>
        <taxon>Pseudomonadati</taxon>
        <taxon>Bacteroidota</taxon>
        <taxon>Cytophagia</taxon>
        <taxon>Cytophagales</taxon>
        <taxon>Cyclobacteriaceae</taxon>
        <taxon>Algoriphagus</taxon>
    </lineage>
</organism>
<accession>A0A326RJ13</accession>
<evidence type="ECO:0000256" key="1">
    <source>
        <dbReference type="SAM" id="SignalP"/>
    </source>
</evidence>
<name>A0A326RJ13_9BACT</name>
<reference evidence="2 3" key="1">
    <citation type="submission" date="2018-06" db="EMBL/GenBank/DDBJ databases">
        <title>Genomic Encyclopedia of Archaeal and Bacterial Type Strains, Phase II (KMG-II): from individual species to whole genera.</title>
        <authorList>
            <person name="Goeker M."/>
        </authorList>
    </citation>
    <scope>NUCLEOTIDE SEQUENCE [LARGE SCALE GENOMIC DNA]</scope>
    <source>
        <strain evidence="2 3">T4</strain>
    </source>
</reference>
<sequence>MNKFLKLLPALALVLAAAFAVAFSFPKTQTGMFGKDGTIWYDVTETEPDNDTYVCDQSDPEGCLYDAPFDVGNPIGGPTQGLKFIVQNSTRLTPAQ</sequence>
<keyword evidence="3" id="KW-1185">Reference proteome</keyword>
<dbReference type="EMBL" id="QKTX01000029">
    <property type="protein sequence ID" value="PZV76023.1"/>
    <property type="molecule type" value="Genomic_DNA"/>
</dbReference>
<proteinExistence type="predicted"/>
<dbReference type="Proteomes" id="UP000248917">
    <property type="component" value="Unassembled WGS sequence"/>
</dbReference>
<evidence type="ECO:0000313" key="2">
    <source>
        <dbReference type="EMBL" id="PZV76023.1"/>
    </source>
</evidence>
<gene>
    <name evidence="2" type="ORF">CLV31_12919</name>
</gene>